<dbReference type="InterPro" id="IPR011107">
    <property type="entry name" value="PPI_Ypi1"/>
</dbReference>
<comment type="similarity">
    <text evidence="2 3">Belongs to the YPI1 family.</text>
</comment>
<feature type="compositionally biased region" description="Polar residues" evidence="4">
    <location>
        <begin position="41"/>
        <end position="52"/>
    </location>
</feature>
<evidence type="ECO:0000313" key="5">
    <source>
        <dbReference type="EMBL" id="KAK5077810.1"/>
    </source>
</evidence>
<protein>
    <recommendedName>
        <fullName evidence="3">Type 1 phosphatases regulator</fullName>
    </recommendedName>
</protein>
<feature type="compositionally biased region" description="Polar residues" evidence="4">
    <location>
        <begin position="69"/>
        <end position="83"/>
    </location>
</feature>
<dbReference type="PANTHER" id="PTHR20835">
    <property type="entry name" value="E3 UBIQUITIN-PROTEIN LIGASE PPP1R11-RELATED"/>
    <property type="match status" value="1"/>
</dbReference>
<proteinExistence type="inferred from homology"/>
<evidence type="ECO:0000256" key="3">
    <source>
        <dbReference type="RuleBase" id="RU367162"/>
    </source>
</evidence>
<accession>A0ABR0JXE0</accession>
<name>A0ABR0JXE0_9EURO</name>
<feature type="region of interest" description="Disordered" evidence="4">
    <location>
        <begin position="1"/>
        <end position="250"/>
    </location>
</feature>
<comment type="subcellular location">
    <subcellularLocation>
        <location evidence="3">Nucleus</location>
    </subcellularLocation>
</comment>
<keyword evidence="3" id="KW-0539">Nucleus</keyword>
<evidence type="ECO:0000313" key="6">
    <source>
        <dbReference type="Proteomes" id="UP001345013"/>
    </source>
</evidence>
<evidence type="ECO:0000256" key="2">
    <source>
        <dbReference type="ARBA" id="ARBA00005605"/>
    </source>
</evidence>
<organism evidence="5 6">
    <name type="scientific">Lithohypha guttulata</name>
    <dbReference type="NCBI Taxonomy" id="1690604"/>
    <lineage>
        <taxon>Eukaryota</taxon>
        <taxon>Fungi</taxon>
        <taxon>Dikarya</taxon>
        <taxon>Ascomycota</taxon>
        <taxon>Pezizomycotina</taxon>
        <taxon>Eurotiomycetes</taxon>
        <taxon>Chaetothyriomycetidae</taxon>
        <taxon>Chaetothyriales</taxon>
        <taxon>Trichomeriaceae</taxon>
        <taxon>Lithohypha</taxon>
    </lineage>
</organism>
<gene>
    <name evidence="5" type="primary">YPI1</name>
    <name evidence="5" type="ORF">LTR24_009299</name>
</gene>
<feature type="compositionally biased region" description="Basic residues" evidence="4">
    <location>
        <begin position="149"/>
        <end position="163"/>
    </location>
</feature>
<feature type="compositionally biased region" description="Basic and acidic residues" evidence="4">
    <location>
        <begin position="222"/>
        <end position="242"/>
    </location>
</feature>
<feature type="compositionally biased region" description="Basic and acidic residues" evidence="4">
    <location>
        <begin position="164"/>
        <end position="181"/>
    </location>
</feature>
<dbReference type="PANTHER" id="PTHR20835:SF0">
    <property type="entry name" value="E3 UBIQUITIN-PROTEIN LIGASE PPP1R11"/>
    <property type="match status" value="1"/>
</dbReference>
<feature type="compositionally biased region" description="Basic and acidic residues" evidence="4">
    <location>
        <begin position="189"/>
        <end position="199"/>
    </location>
</feature>
<evidence type="ECO:0000256" key="1">
    <source>
        <dbReference type="ARBA" id="ARBA00003401"/>
    </source>
</evidence>
<feature type="region of interest" description="Disordered" evidence="4">
    <location>
        <begin position="268"/>
        <end position="293"/>
    </location>
</feature>
<dbReference type="EMBL" id="JAVRRG010000198">
    <property type="protein sequence ID" value="KAK5077810.1"/>
    <property type="molecule type" value="Genomic_DNA"/>
</dbReference>
<keyword evidence="6" id="KW-1185">Reference proteome</keyword>
<dbReference type="Proteomes" id="UP001345013">
    <property type="component" value="Unassembled WGS sequence"/>
</dbReference>
<comment type="function">
    <text evidence="1 3">Regulator of type 1 phosphatases which maintains protein phosphatase activity under strict control.</text>
</comment>
<evidence type="ECO:0000256" key="4">
    <source>
        <dbReference type="SAM" id="MobiDB-lite"/>
    </source>
</evidence>
<reference evidence="5 6" key="1">
    <citation type="submission" date="2023-08" db="EMBL/GenBank/DDBJ databases">
        <title>Black Yeasts Isolated from many extreme environments.</title>
        <authorList>
            <person name="Coleine C."/>
            <person name="Stajich J.E."/>
            <person name="Selbmann L."/>
        </authorList>
    </citation>
    <scope>NUCLEOTIDE SEQUENCE [LARGE SCALE GENOMIC DNA]</scope>
    <source>
        <strain evidence="5 6">CCFEE 5885</strain>
    </source>
</reference>
<dbReference type="Pfam" id="PF07491">
    <property type="entry name" value="PPI_Ypi1"/>
    <property type="match status" value="1"/>
</dbReference>
<sequence length="293" mass="31902">MSASASPARRAPPRRAANHPPQTQTRTRTRGPGSGTATPEGSATQTITSAPPQSDGLVLHLRGAHEPETQTQSRSNSEEPQSSTRRRIKWAEDVVDNEGLGRKKSKVCCIFHKTREVGESSSEDDSSSHDEGGSGSSPSDDDGGARPVGGRRRGRGRGRGQRRHEHEHGDGDGCGHGEKRKPSPNAYEKMPKYDVKPLERQPGNIATLQQKAFHNLPLSNSPKKDKSSLPEGLRHSVDDEAKPPYLGQDHPDWAVTVFSAVSYLDPRGEDVAGHGTMFRRETGIPDKTRHEAR</sequence>
<feature type="compositionally biased region" description="Polar residues" evidence="4">
    <location>
        <begin position="204"/>
        <end position="221"/>
    </location>
</feature>
<comment type="caution">
    <text evidence="5">The sequence shown here is derived from an EMBL/GenBank/DDBJ whole genome shotgun (WGS) entry which is preliminary data.</text>
</comment>